<comment type="caution">
    <text evidence="2">The sequence shown here is derived from an EMBL/GenBank/DDBJ whole genome shotgun (WGS) entry which is preliminary data.</text>
</comment>
<sequence length="297" mass="34632">MPDNTDNNSSKLSNKQQLIQNFFKVNILEIEPTTQYINKYIDDDLNIMIDDLINLHFQEINNGKNISARKKFVLNYFNSYKINLQDIYYKLLNDKTTSNSIYLLGYFKYHGIITNENKWEAFKLYQKATELGNTLVKFELAQMYLYGKEINIDYNKNNKKGFELSEELSEKKYSCGINMLADCYNSGIGTSVNKQKAFKLYQKAAELGDIKGIYNLGRCYVKGEVIDLDYTKAFELFQKAANSGYELAQIILARRYEYGHGTEKNIDQAIYWYKKSSEQGIVYSVYSQDKLKQLLKN</sequence>
<evidence type="ECO:0000313" key="2">
    <source>
        <dbReference type="EMBL" id="EXX54382.1"/>
    </source>
</evidence>
<dbReference type="InterPro" id="IPR011990">
    <property type="entry name" value="TPR-like_helical_dom_sf"/>
</dbReference>
<dbReference type="Gene3D" id="1.25.40.10">
    <property type="entry name" value="Tetratricopeptide repeat domain"/>
    <property type="match status" value="2"/>
</dbReference>
<dbReference type="SMART" id="SM00671">
    <property type="entry name" value="SEL1"/>
    <property type="match status" value="5"/>
</dbReference>
<dbReference type="GO" id="GO:0036503">
    <property type="term" value="P:ERAD pathway"/>
    <property type="evidence" value="ECO:0007669"/>
    <property type="project" value="TreeGrafter"/>
</dbReference>
<accession>A0A015IB01</accession>
<dbReference type="EMBL" id="JEMT01028489">
    <property type="protein sequence ID" value="EXX54382.1"/>
    <property type="molecule type" value="Genomic_DNA"/>
</dbReference>
<dbReference type="AlphaFoldDB" id="A0A015IB01"/>
<dbReference type="SUPFAM" id="SSF81901">
    <property type="entry name" value="HCP-like"/>
    <property type="match status" value="1"/>
</dbReference>
<dbReference type="GO" id="GO:0005789">
    <property type="term" value="C:endoplasmic reticulum membrane"/>
    <property type="evidence" value="ECO:0007669"/>
    <property type="project" value="TreeGrafter"/>
</dbReference>
<name>A0A015IB01_RHIIW</name>
<evidence type="ECO:0000256" key="1">
    <source>
        <dbReference type="ARBA" id="ARBA00038101"/>
    </source>
</evidence>
<dbReference type="Pfam" id="PF08238">
    <property type="entry name" value="Sel1"/>
    <property type="match status" value="5"/>
</dbReference>
<reference evidence="2 3" key="1">
    <citation type="submission" date="2014-02" db="EMBL/GenBank/DDBJ databases">
        <title>Single nucleus genome sequencing reveals high similarity among nuclei of an endomycorrhizal fungus.</title>
        <authorList>
            <person name="Lin K."/>
            <person name="Geurts R."/>
            <person name="Zhang Z."/>
            <person name="Limpens E."/>
            <person name="Saunders D.G."/>
            <person name="Mu D."/>
            <person name="Pang E."/>
            <person name="Cao H."/>
            <person name="Cha H."/>
            <person name="Lin T."/>
            <person name="Zhou Q."/>
            <person name="Shang Y."/>
            <person name="Li Y."/>
            <person name="Ivanov S."/>
            <person name="Sharma T."/>
            <person name="Velzen R.V."/>
            <person name="Ruijter N.D."/>
            <person name="Aanen D.K."/>
            <person name="Win J."/>
            <person name="Kamoun S."/>
            <person name="Bisseling T."/>
            <person name="Huang S."/>
        </authorList>
    </citation>
    <scope>NUCLEOTIDE SEQUENCE [LARGE SCALE GENOMIC DNA]</scope>
    <source>
        <strain evidence="3">DAOM197198w</strain>
    </source>
</reference>
<dbReference type="InterPro" id="IPR050767">
    <property type="entry name" value="Sel1_AlgK"/>
</dbReference>
<dbReference type="PANTHER" id="PTHR11102">
    <property type="entry name" value="SEL-1-LIKE PROTEIN"/>
    <property type="match status" value="1"/>
</dbReference>
<dbReference type="Proteomes" id="UP000022910">
    <property type="component" value="Unassembled WGS sequence"/>
</dbReference>
<organism evidence="2 3">
    <name type="scientific">Rhizophagus irregularis (strain DAOM 197198w)</name>
    <name type="common">Glomus intraradices</name>
    <dbReference type="NCBI Taxonomy" id="1432141"/>
    <lineage>
        <taxon>Eukaryota</taxon>
        <taxon>Fungi</taxon>
        <taxon>Fungi incertae sedis</taxon>
        <taxon>Mucoromycota</taxon>
        <taxon>Glomeromycotina</taxon>
        <taxon>Glomeromycetes</taxon>
        <taxon>Glomerales</taxon>
        <taxon>Glomeraceae</taxon>
        <taxon>Rhizophagus</taxon>
    </lineage>
</organism>
<dbReference type="PANTHER" id="PTHR11102:SF147">
    <property type="entry name" value="SEL1L ADAPTOR SUBUNIT OF ERAD E3 UBIQUITIN LIGASE"/>
    <property type="match status" value="1"/>
</dbReference>
<proteinExistence type="inferred from homology"/>
<gene>
    <name evidence="2" type="ORF">RirG_235070</name>
</gene>
<dbReference type="InterPro" id="IPR006597">
    <property type="entry name" value="Sel1-like"/>
</dbReference>
<protein>
    <submittedName>
        <fullName evidence="2">Skt5p</fullName>
    </submittedName>
</protein>
<dbReference type="HOGENOM" id="CLU_000288_36_14_1"/>
<dbReference type="OrthoDB" id="2425131at2759"/>
<keyword evidence="3" id="KW-1185">Reference proteome</keyword>
<evidence type="ECO:0000313" key="3">
    <source>
        <dbReference type="Proteomes" id="UP000022910"/>
    </source>
</evidence>
<comment type="similarity">
    <text evidence="1">Belongs to the sel-1 family.</text>
</comment>